<evidence type="ECO:0000256" key="1">
    <source>
        <dbReference type="SAM" id="MobiDB-lite"/>
    </source>
</evidence>
<evidence type="ECO:0000256" key="2">
    <source>
        <dbReference type="SAM" id="SignalP"/>
    </source>
</evidence>
<feature type="region of interest" description="Disordered" evidence="1">
    <location>
        <begin position="53"/>
        <end position="74"/>
    </location>
</feature>
<keyword evidence="2" id="KW-0732">Signal</keyword>
<feature type="signal peptide" evidence="2">
    <location>
        <begin position="1"/>
        <end position="25"/>
    </location>
</feature>
<feature type="chain" id="PRO_5043787392" evidence="2">
    <location>
        <begin position="26"/>
        <end position="98"/>
    </location>
</feature>
<dbReference type="AlphaFoldDB" id="A0AAV7SLI9"/>
<sequence length="98" mass="10409">MSSSITFSSALDIMGVILTLAGGGGRPPEFPPPEYRTAVSRPLRLFCVSRWAGGRPPEGRPPAQRETPFPRGSRLRMEPAEWEGATGAVAPVANSSVC</sequence>
<evidence type="ECO:0000313" key="4">
    <source>
        <dbReference type="Proteomes" id="UP001066276"/>
    </source>
</evidence>
<accession>A0AAV7SLI9</accession>
<gene>
    <name evidence="3" type="ORF">NDU88_005315</name>
</gene>
<proteinExistence type="predicted"/>
<organism evidence="3 4">
    <name type="scientific">Pleurodeles waltl</name>
    <name type="common">Iberian ribbed newt</name>
    <dbReference type="NCBI Taxonomy" id="8319"/>
    <lineage>
        <taxon>Eukaryota</taxon>
        <taxon>Metazoa</taxon>
        <taxon>Chordata</taxon>
        <taxon>Craniata</taxon>
        <taxon>Vertebrata</taxon>
        <taxon>Euteleostomi</taxon>
        <taxon>Amphibia</taxon>
        <taxon>Batrachia</taxon>
        <taxon>Caudata</taxon>
        <taxon>Salamandroidea</taxon>
        <taxon>Salamandridae</taxon>
        <taxon>Pleurodelinae</taxon>
        <taxon>Pleurodeles</taxon>
    </lineage>
</organism>
<comment type="caution">
    <text evidence="3">The sequence shown here is derived from an EMBL/GenBank/DDBJ whole genome shotgun (WGS) entry which is preliminary data.</text>
</comment>
<name>A0AAV7SLI9_PLEWA</name>
<dbReference type="EMBL" id="JANPWB010000008">
    <property type="protein sequence ID" value="KAJ1164882.1"/>
    <property type="molecule type" value="Genomic_DNA"/>
</dbReference>
<keyword evidence="4" id="KW-1185">Reference proteome</keyword>
<reference evidence="3" key="1">
    <citation type="journal article" date="2022" name="bioRxiv">
        <title>Sequencing and chromosome-scale assembly of the giantPleurodeles waltlgenome.</title>
        <authorList>
            <person name="Brown T."/>
            <person name="Elewa A."/>
            <person name="Iarovenko S."/>
            <person name="Subramanian E."/>
            <person name="Araus A.J."/>
            <person name="Petzold A."/>
            <person name="Susuki M."/>
            <person name="Suzuki K.-i.T."/>
            <person name="Hayashi T."/>
            <person name="Toyoda A."/>
            <person name="Oliveira C."/>
            <person name="Osipova E."/>
            <person name="Leigh N.D."/>
            <person name="Simon A."/>
            <person name="Yun M.H."/>
        </authorList>
    </citation>
    <scope>NUCLEOTIDE SEQUENCE</scope>
    <source>
        <strain evidence="3">20211129_DDA</strain>
        <tissue evidence="3">Liver</tissue>
    </source>
</reference>
<protein>
    <submittedName>
        <fullName evidence="3">Uncharacterized protein</fullName>
    </submittedName>
</protein>
<evidence type="ECO:0000313" key="3">
    <source>
        <dbReference type="EMBL" id="KAJ1164882.1"/>
    </source>
</evidence>
<dbReference type="Proteomes" id="UP001066276">
    <property type="component" value="Chromosome 4_2"/>
</dbReference>